<reference evidence="9 10" key="1">
    <citation type="submission" date="2020-04" db="EMBL/GenBank/DDBJ databases">
        <title>Rhizobium sp. S-51 isolated from soil.</title>
        <authorList>
            <person name="Dahal R.H."/>
        </authorList>
    </citation>
    <scope>NUCLEOTIDE SEQUENCE [LARGE SCALE GENOMIC DNA]</scope>
    <source>
        <strain evidence="9 10">S-51</strain>
    </source>
</reference>
<feature type="chain" id="PRO_5031282281" evidence="7">
    <location>
        <begin position="30"/>
        <end position="367"/>
    </location>
</feature>
<comment type="caution">
    <text evidence="9">The sequence shown here is derived from an EMBL/GenBank/DDBJ whole genome shotgun (WGS) entry which is preliminary data.</text>
</comment>
<dbReference type="Pfam" id="PF02608">
    <property type="entry name" value="Bmp"/>
    <property type="match status" value="1"/>
</dbReference>
<dbReference type="AlphaFoldDB" id="A0A7Y0FX81"/>
<evidence type="ECO:0000256" key="6">
    <source>
        <dbReference type="ARBA" id="ARBA00023288"/>
    </source>
</evidence>
<organism evidence="9 10">
    <name type="scientific">Rhizobium terricola</name>
    <dbReference type="NCBI Taxonomy" id="2728849"/>
    <lineage>
        <taxon>Bacteria</taxon>
        <taxon>Pseudomonadati</taxon>
        <taxon>Pseudomonadota</taxon>
        <taxon>Alphaproteobacteria</taxon>
        <taxon>Hyphomicrobiales</taxon>
        <taxon>Rhizobiaceae</taxon>
        <taxon>Rhizobium/Agrobacterium group</taxon>
        <taxon>Rhizobium</taxon>
    </lineage>
</organism>
<keyword evidence="5" id="KW-0472">Membrane</keyword>
<comment type="similarity">
    <text evidence="2">Belongs to the BMP lipoprotein family.</text>
</comment>
<evidence type="ECO:0000256" key="4">
    <source>
        <dbReference type="ARBA" id="ARBA00022729"/>
    </source>
</evidence>
<accession>A0A7Y0FX81</accession>
<keyword evidence="3" id="KW-1003">Cell membrane</keyword>
<comment type="subcellular location">
    <subcellularLocation>
        <location evidence="1">Cell membrane</location>
        <topology evidence="1">Lipid-anchor</topology>
    </subcellularLocation>
</comment>
<dbReference type="PANTHER" id="PTHR34296:SF2">
    <property type="entry name" value="ABC TRANSPORTER GUANOSINE-BINDING PROTEIN NUPN"/>
    <property type="match status" value="1"/>
</dbReference>
<dbReference type="Proteomes" id="UP000541470">
    <property type="component" value="Unassembled WGS sequence"/>
</dbReference>
<keyword evidence="6" id="KW-0449">Lipoprotein</keyword>
<dbReference type="PANTHER" id="PTHR34296">
    <property type="entry name" value="TRANSCRIPTIONAL ACTIVATOR PROTEIN MED"/>
    <property type="match status" value="1"/>
</dbReference>
<dbReference type="SUPFAM" id="SSF53822">
    <property type="entry name" value="Periplasmic binding protein-like I"/>
    <property type="match status" value="1"/>
</dbReference>
<dbReference type="EMBL" id="JABBGK010000003">
    <property type="protein sequence ID" value="NML75675.1"/>
    <property type="molecule type" value="Genomic_DNA"/>
</dbReference>
<dbReference type="CDD" id="cd19964">
    <property type="entry name" value="PBP1_BMP-like"/>
    <property type="match status" value="1"/>
</dbReference>
<dbReference type="InterPro" id="IPR028082">
    <property type="entry name" value="Peripla_BP_I"/>
</dbReference>
<feature type="domain" description="ABC transporter substrate-binding protein PnrA-like" evidence="8">
    <location>
        <begin position="32"/>
        <end position="327"/>
    </location>
</feature>
<evidence type="ECO:0000256" key="7">
    <source>
        <dbReference type="SAM" id="SignalP"/>
    </source>
</evidence>
<sequence>MNRRTALGAILLTATSALFVSSATGTVAAEPKKIVFLVNGNLGDKSYFDLGAKGMEMIKQKYGDAVETKVIEMGTDQTKWLPTFQDVSEQDYDLIVACTFEISDIMTEVAPEYPDKTYVLIDGVMPYDKGDYGNVYSVVYKQNEGSYLAGILAAGLLKDGTIAASMGSSLGFLGGMDIPVINDFLVGYIEGARSVEPNVKVAISYAGSFNDAAKGKELALAQYRAGTAIGFNVAGLTGIGQIAAAKDTGKWALGVNSDQELIFKESDPEMAARVASSMLKKVDVTLARAYDLYVDGKLPVGATEAIGLKEDAVGLAEDGNMASLASAGLKQKIADAKAGIISGAIKVSSGFAVDPAALEALRTSVRP</sequence>
<keyword evidence="10" id="KW-1185">Reference proteome</keyword>
<evidence type="ECO:0000313" key="9">
    <source>
        <dbReference type="EMBL" id="NML75675.1"/>
    </source>
</evidence>
<name>A0A7Y0FX81_9HYPH</name>
<evidence type="ECO:0000256" key="3">
    <source>
        <dbReference type="ARBA" id="ARBA00022475"/>
    </source>
</evidence>
<evidence type="ECO:0000256" key="5">
    <source>
        <dbReference type="ARBA" id="ARBA00023136"/>
    </source>
</evidence>
<keyword evidence="4 7" id="KW-0732">Signal</keyword>
<evidence type="ECO:0000256" key="2">
    <source>
        <dbReference type="ARBA" id="ARBA00008610"/>
    </source>
</evidence>
<evidence type="ECO:0000256" key="1">
    <source>
        <dbReference type="ARBA" id="ARBA00004193"/>
    </source>
</evidence>
<evidence type="ECO:0000259" key="8">
    <source>
        <dbReference type="Pfam" id="PF02608"/>
    </source>
</evidence>
<evidence type="ECO:0000313" key="10">
    <source>
        <dbReference type="Proteomes" id="UP000541470"/>
    </source>
</evidence>
<dbReference type="Gene3D" id="3.40.50.2300">
    <property type="match status" value="2"/>
</dbReference>
<feature type="signal peptide" evidence="7">
    <location>
        <begin position="1"/>
        <end position="29"/>
    </location>
</feature>
<dbReference type="InterPro" id="IPR003760">
    <property type="entry name" value="PnrA-like"/>
</dbReference>
<dbReference type="InterPro" id="IPR050957">
    <property type="entry name" value="BMP_lipoprotein"/>
</dbReference>
<proteinExistence type="inferred from homology"/>
<protein>
    <submittedName>
        <fullName evidence="9">BMP family ABC transporter substrate-binding protein</fullName>
    </submittedName>
</protein>
<dbReference type="GO" id="GO:0005886">
    <property type="term" value="C:plasma membrane"/>
    <property type="evidence" value="ECO:0007669"/>
    <property type="project" value="UniProtKB-SubCell"/>
</dbReference>
<gene>
    <name evidence="9" type="ORF">HHL25_16210</name>
</gene>